<proteinExistence type="predicted"/>
<keyword evidence="2" id="KW-0732">Signal</keyword>
<evidence type="ECO:0000313" key="5">
    <source>
        <dbReference type="RefSeq" id="XP_017350348.3"/>
    </source>
</evidence>
<feature type="domain" description="C-type lectin" evidence="3">
    <location>
        <begin position="140"/>
        <end position="248"/>
    </location>
</feature>
<dbReference type="OMA" id="FLCADIQ"/>
<dbReference type="PANTHER" id="PTHR45784:SF3">
    <property type="entry name" value="C-TYPE LECTIN DOMAIN FAMILY 4 MEMBER K-LIKE-RELATED"/>
    <property type="match status" value="1"/>
</dbReference>
<dbReference type="GeneID" id="108280088"/>
<sequence length="309" mass="35537">MEQCLFILLFFTGVISLVLSVPRKYFLIQQGKTWSDAQAYCRVTYTDLAIIESTENMVELQYEAQRQQFSSSAWLGMYNDINSWRWSFGNEPLTTGMTWLAGRPNNNGGHQECGATSTWGWFDNPCNSTRPFVCFDDTKTGNKVYIYISNKTTWYDAQAYCRTHHVDLASSRNATENSNIQSAIAVYTWTWFGLFRDSWKWTDQTNVSTIRWMPGKPDNQLGNENCGYVNNNEVADAQCSDIMPFFCYSGMTIQKIMRVKVRSSQDVNDLAVQVAILEQIKQKLKDHGIAENITVKWREQPDGSVFHKE</sequence>
<evidence type="ECO:0000313" key="4">
    <source>
        <dbReference type="Proteomes" id="UP000221080"/>
    </source>
</evidence>
<dbReference type="Pfam" id="PF00059">
    <property type="entry name" value="Lectin_C"/>
    <property type="match status" value="2"/>
</dbReference>
<dbReference type="Gene3D" id="3.10.100.10">
    <property type="entry name" value="Mannose-Binding Protein A, subunit A"/>
    <property type="match status" value="2"/>
</dbReference>
<evidence type="ECO:0000259" key="3">
    <source>
        <dbReference type="PROSITE" id="PS50041"/>
    </source>
</evidence>
<reference evidence="4" key="1">
    <citation type="journal article" date="2016" name="Nat. Commun.">
        <title>The channel catfish genome sequence provides insights into the evolution of scale formation in teleosts.</title>
        <authorList>
            <person name="Liu Z."/>
            <person name="Liu S."/>
            <person name="Yao J."/>
            <person name="Bao L."/>
            <person name="Zhang J."/>
            <person name="Li Y."/>
            <person name="Jiang C."/>
            <person name="Sun L."/>
            <person name="Wang R."/>
            <person name="Zhang Y."/>
            <person name="Zhou T."/>
            <person name="Zeng Q."/>
            <person name="Fu Q."/>
            <person name="Gao S."/>
            <person name="Li N."/>
            <person name="Koren S."/>
            <person name="Jiang Y."/>
            <person name="Zimin A."/>
            <person name="Xu P."/>
            <person name="Phillippy A.M."/>
            <person name="Geng X."/>
            <person name="Song L."/>
            <person name="Sun F."/>
            <person name="Li C."/>
            <person name="Wang X."/>
            <person name="Chen A."/>
            <person name="Jin Y."/>
            <person name="Yuan Z."/>
            <person name="Yang Y."/>
            <person name="Tan S."/>
            <person name="Peatman E."/>
            <person name="Lu J."/>
            <person name="Qin Z."/>
            <person name="Dunham R."/>
            <person name="Li Z."/>
            <person name="Sonstegard T."/>
            <person name="Feng J."/>
            <person name="Danzmann R.G."/>
            <person name="Schroeder S."/>
            <person name="Scheffler B."/>
            <person name="Duke M.V."/>
            <person name="Ballard L."/>
            <person name="Kucuktas H."/>
            <person name="Kaltenboeck L."/>
            <person name="Liu H."/>
            <person name="Armbruster J."/>
            <person name="Xie Y."/>
            <person name="Kirby M.L."/>
            <person name="Tian Y."/>
            <person name="Flanagan M.E."/>
            <person name="Mu W."/>
            <person name="Waldbieser G.C."/>
        </authorList>
    </citation>
    <scope>NUCLEOTIDE SEQUENCE [LARGE SCALE GENOMIC DNA]</scope>
    <source>
        <strain evidence="4">SDA103</strain>
    </source>
</reference>
<accession>A0A2D0T626</accession>
<dbReference type="KEGG" id="ipu:108280088"/>
<name>A0A2D0T626_ICTPU</name>
<feature type="chain" id="PRO_5039945034" evidence="2">
    <location>
        <begin position="21"/>
        <end position="309"/>
    </location>
</feature>
<dbReference type="RefSeq" id="XP_017350348.3">
    <property type="nucleotide sequence ID" value="XM_017494859.3"/>
</dbReference>
<evidence type="ECO:0000256" key="2">
    <source>
        <dbReference type="SAM" id="SignalP"/>
    </source>
</evidence>
<protein>
    <submittedName>
        <fullName evidence="5">C-type lectin domain family 20 member A</fullName>
    </submittedName>
</protein>
<dbReference type="PROSITE" id="PS50041">
    <property type="entry name" value="C_TYPE_LECTIN_2"/>
    <property type="match status" value="2"/>
</dbReference>
<reference evidence="5" key="2">
    <citation type="submission" date="2025-08" db="UniProtKB">
        <authorList>
            <consortium name="RefSeq"/>
        </authorList>
    </citation>
    <scope>IDENTIFICATION</scope>
    <source>
        <tissue evidence="5">Blood</tissue>
    </source>
</reference>
<dbReference type="PANTHER" id="PTHR45784">
    <property type="entry name" value="C-TYPE LECTIN DOMAIN FAMILY 20 MEMBER A-RELATED"/>
    <property type="match status" value="1"/>
</dbReference>
<keyword evidence="4" id="KW-1185">Reference proteome</keyword>
<dbReference type="Proteomes" id="UP000221080">
    <property type="component" value="Chromosome 19"/>
</dbReference>
<organism evidence="4 5">
    <name type="scientific">Ictalurus punctatus</name>
    <name type="common">Channel catfish</name>
    <name type="synonym">Silurus punctatus</name>
    <dbReference type="NCBI Taxonomy" id="7998"/>
    <lineage>
        <taxon>Eukaryota</taxon>
        <taxon>Metazoa</taxon>
        <taxon>Chordata</taxon>
        <taxon>Craniata</taxon>
        <taxon>Vertebrata</taxon>
        <taxon>Euteleostomi</taxon>
        <taxon>Actinopterygii</taxon>
        <taxon>Neopterygii</taxon>
        <taxon>Teleostei</taxon>
        <taxon>Ostariophysi</taxon>
        <taxon>Siluriformes</taxon>
        <taxon>Ictaluridae</taxon>
        <taxon>Ictalurus</taxon>
    </lineage>
</organism>
<dbReference type="InterPro" id="IPR016186">
    <property type="entry name" value="C-type_lectin-like/link_sf"/>
</dbReference>
<dbReference type="SUPFAM" id="SSF56436">
    <property type="entry name" value="C-type lectin-like"/>
    <property type="match status" value="2"/>
</dbReference>
<dbReference type="AlphaFoldDB" id="A0A2D0T626"/>
<dbReference type="OrthoDB" id="6369810at2759"/>
<dbReference type="SMART" id="SM00034">
    <property type="entry name" value="CLECT"/>
    <property type="match status" value="2"/>
</dbReference>
<feature type="domain" description="C-type lectin" evidence="3">
    <location>
        <begin position="25"/>
        <end position="135"/>
    </location>
</feature>
<gene>
    <name evidence="5" type="primary">LOC108280088</name>
</gene>
<dbReference type="InterPro" id="IPR018378">
    <property type="entry name" value="C-type_lectin_CS"/>
</dbReference>
<evidence type="ECO:0000256" key="1">
    <source>
        <dbReference type="ARBA" id="ARBA00023157"/>
    </source>
</evidence>
<feature type="signal peptide" evidence="2">
    <location>
        <begin position="1"/>
        <end position="20"/>
    </location>
</feature>
<dbReference type="InterPro" id="IPR001304">
    <property type="entry name" value="C-type_lectin-like"/>
</dbReference>
<keyword evidence="1" id="KW-1015">Disulfide bond</keyword>
<dbReference type="PROSITE" id="PS00615">
    <property type="entry name" value="C_TYPE_LECTIN_1"/>
    <property type="match status" value="1"/>
</dbReference>
<dbReference type="InterPro" id="IPR016187">
    <property type="entry name" value="CTDL_fold"/>
</dbReference>